<proteinExistence type="predicted"/>
<protein>
    <submittedName>
        <fullName evidence="1">Uncharacterized protein</fullName>
    </submittedName>
</protein>
<dbReference type="Gene3D" id="3.90.1200.10">
    <property type="match status" value="1"/>
</dbReference>
<evidence type="ECO:0000313" key="1">
    <source>
        <dbReference type="EMBL" id="BCI55449.1"/>
    </source>
</evidence>
<dbReference type="Proteomes" id="UP000515734">
    <property type="component" value="Chromosome"/>
</dbReference>
<gene>
    <name evidence="1" type="ORF">NIIDNTM18_47270</name>
</gene>
<evidence type="ECO:0000313" key="2">
    <source>
        <dbReference type="Proteomes" id="UP000515734"/>
    </source>
</evidence>
<dbReference type="RefSeq" id="WP_185293158.1">
    <property type="nucleotide sequence ID" value="NZ_AP023287.1"/>
</dbReference>
<sequence length="310" mass="33088">MLGPDDLAARTARAVTAATAAGRGLGLRVDEPRVLYDVFSVIVHLAPSPVVVRVPTVLPGSVRSSPERQIAQQRAELAVAGWLADHGHPVVPPSPLVPREPVVREGFSMTMWQYVDAVNDTEPDWSRRCASTARLHAALRDYDGDGLGFLTQFETYIPGALRELERHPDLLGAADVDRAQREWADIAPVLTSRAAFEAAFPAADIQPIHGDAPFHNVIVTAAGEYWSDFELVTLGAVESDLALVGPEGRAAYDAAAADIGGRPLDDGVLAVMESAALLASVACLAMAPQLPMLVDALAPTVEQWRSRAAR</sequence>
<dbReference type="SUPFAM" id="SSF56112">
    <property type="entry name" value="Protein kinase-like (PK-like)"/>
    <property type="match status" value="1"/>
</dbReference>
<organism evidence="1 2">
    <name type="scientific">Mycolicibacterium litorale</name>
    <dbReference type="NCBI Taxonomy" id="758802"/>
    <lineage>
        <taxon>Bacteria</taxon>
        <taxon>Bacillati</taxon>
        <taxon>Actinomycetota</taxon>
        <taxon>Actinomycetes</taxon>
        <taxon>Mycobacteriales</taxon>
        <taxon>Mycobacteriaceae</taxon>
        <taxon>Mycolicibacterium</taxon>
    </lineage>
</organism>
<dbReference type="InterPro" id="IPR011009">
    <property type="entry name" value="Kinase-like_dom_sf"/>
</dbReference>
<dbReference type="EMBL" id="AP023287">
    <property type="protein sequence ID" value="BCI55449.1"/>
    <property type="molecule type" value="Genomic_DNA"/>
</dbReference>
<reference evidence="1 2" key="1">
    <citation type="submission" date="2020-07" db="EMBL/GenBank/DDBJ databases">
        <title>Complete genome sequence of Mycolicibacterium litorale like strain isolated from cardiac implantable electronic device infection.</title>
        <authorList>
            <person name="Fukano H."/>
            <person name="Miyama H."/>
            <person name="Hoshino Y."/>
        </authorList>
    </citation>
    <scope>NUCLEOTIDE SEQUENCE [LARGE SCALE GENOMIC DNA]</scope>
    <source>
        <strain evidence="1 2">NIIDNTM18</strain>
    </source>
</reference>
<name>A0A6S6PAU3_9MYCO</name>
<accession>A0A6S6PAU3</accession>
<dbReference type="AlphaFoldDB" id="A0A6S6PAU3"/>